<gene>
    <name evidence="2" type="ORF">BTO32_10195</name>
</gene>
<dbReference type="Proteomes" id="UP000189339">
    <property type="component" value="Unassembled WGS sequence"/>
</dbReference>
<evidence type="ECO:0000256" key="1">
    <source>
        <dbReference type="SAM" id="SignalP"/>
    </source>
</evidence>
<dbReference type="OrthoDB" id="6197177at2"/>
<organism evidence="2 3">
    <name type="scientific">Marinobacter lutaoensis</name>
    <dbReference type="NCBI Taxonomy" id="135739"/>
    <lineage>
        <taxon>Bacteria</taxon>
        <taxon>Pseudomonadati</taxon>
        <taxon>Pseudomonadota</taxon>
        <taxon>Gammaproteobacteria</taxon>
        <taxon>Pseudomonadales</taxon>
        <taxon>Marinobacteraceae</taxon>
        <taxon>Marinobacter</taxon>
    </lineage>
</organism>
<evidence type="ECO:0008006" key="4">
    <source>
        <dbReference type="Google" id="ProtNLM"/>
    </source>
</evidence>
<dbReference type="RefSeq" id="WP_076724537.1">
    <property type="nucleotide sequence ID" value="NZ_MSCW01000007.1"/>
</dbReference>
<name>A0A1V2DRB6_9GAMM</name>
<reference evidence="2 3" key="1">
    <citation type="submission" date="2016-12" db="EMBL/GenBank/DDBJ databases">
        <title>Marinobacter lutaoensis whole genome sequencing.</title>
        <authorList>
            <person name="Verma A."/>
            <person name="Krishnamurthi S."/>
        </authorList>
    </citation>
    <scope>NUCLEOTIDE SEQUENCE [LARGE SCALE GENOMIC DNA]</scope>
    <source>
        <strain evidence="2 3">T5054</strain>
    </source>
</reference>
<evidence type="ECO:0000313" key="3">
    <source>
        <dbReference type="Proteomes" id="UP000189339"/>
    </source>
</evidence>
<evidence type="ECO:0000313" key="2">
    <source>
        <dbReference type="EMBL" id="ONF43059.1"/>
    </source>
</evidence>
<sequence>MTKIALLIGLAIATLSACAQTDHYIAAAYSGMKFQVPGSPVIVGSLGANNDILLIKYSNNVGERYISFGTENTLDTGGCGWPDFFEATLSANQDYGCDRASVESFKSVFVRGADTGVWKVSDRVYYYFLSDQEPSFVFFQSDNGNLIKLESDFLDSDGFRRVLGDL</sequence>
<feature type="chain" id="PRO_5013251280" description="Lipoprotein" evidence="1">
    <location>
        <begin position="20"/>
        <end position="166"/>
    </location>
</feature>
<proteinExistence type="predicted"/>
<dbReference type="AlphaFoldDB" id="A0A1V2DRB6"/>
<protein>
    <recommendedName>
        <fullName evidence="4">Lipoprotein</fullName>
    </recommendedName>
</protein>
<accession>A0A1V2DRB6</accession>
<comment type="caution">
    <text evidence="2">The sequence shown here is derived from an EMBL/GenBank/DDBJ whole genome shotgun (WGS) entry which is preliminary data.</text>
</comment>
<dbReference type="PROSITE" id="PS51257">
    <property type="entry name" value="PROKAR_LIPOPROTEIN"/>
    <property type="match status" value="1"/>
</dbReference>
<feature type="signal peptide" evidence="1">
    <location>
        <begin position="1"/>
        <end position="19"/>
    </location>
</feature>
<keyword evidence="1" id="KW-0732">Signal</keyword>
<dbReference type="EMBL" id="MSCW01000007">
    <property type="protein sequence ID" value="ONF43059.1"/>
    <property type="molecule type" value="Genomic_DNA"/>
</dbReference>
<keyword evidence="3" id="KW-1185">Reference proteome</keyword>